<dbReference type="EMBL" id="JAZAVK010000040">
    <property type="protein sequence ID" value="KAK7428517.1"/>
    <property type="molecule type" value="Genomic_DNA"/>
</dbReference>
<comment type="caution">
    <text evidence="1">The sequence shown here is derived from an EMBL/GenBank/DDBJ whole genome shotgun (WGS) entry which is preliminary data.</text>
</comment>
<sequence length="131" mass="14968">MKCYGLWKPRRKPERRVYPTLPGAQEPRGIPFTPMTAIDPHKCTGITFFLTSTMIGMHAHTMAKPNPLESFNRIPERSRGRLTWSYLPLPPGEVIEAFGVRELKSPGELLVVQRYRYLVSIANHSSHPSRI</sequence>
<reference evidence="1 2" key="1">
    <citation type="journal article" date="2025" name="Microbiol. Resour. Announc.">
        <title>Draft genome sequences for Neonectria magnoliae and Neonectria punicea, canker pathogens of Liriodendron tulipifera and Acer saccharum in West Virginia.</title>
        <authorList>
            <person name="Petronek H.M."/>
            <person name="Kasson M.T."/>
            <person name="Metheny A.M."/>
            <person name="Stauder C.M."/>
            <person name="Lovett B."/>
            <person name="Lynch S.C."/>
            <person name="Garnas J.R."/>
            <person name="Kasson L.R."/>
            <person name="Stajich J.E."/>
        </authorList>
    </citation>
    <scope>NUCLEOTIDE SEQUENCE [LARGE SCALE GENOMIC DNA]</scope>
    <source>
        <strain evidence="1 2">NRRL 64651</strain>
    </source>
</reference>
<evidence type="ECO:0000313" key="2">
    <source>
        <dbReference type="Proteomes" id="UP001498421"/>
    </source>
</evidence>
<organism evidence="1 2">
    <name type="scientific">Neonectria magnoliae</name>
    <dbReference type="NCBI Taxonomy" id="2732573"/>
    <lineage>
        <taxon>Eukaryota</taxon>
        <taxon>Fungi</taxon>
        <taxon>Dikarya</taxon>
        <taxon>Ascomycota</taxon>
        <taxon>Pezizomycotina</taxon>
        <taxon>Sordariomycetes</taxon>
        <taxon>Hypocreomycetidae</taxon>
        <taxon>Hypocreales</taxon>
        <taxon>Nectriaceae</taxon>
        <taxon>Neonectria</taxon>
    </lineage>
</organism>
<dbReference type="Proteomes" id="UP001498421">
    <property type="component" value="Unassembled WGS sequence"/>
</dbReference>
<protein>
    <submittedName>
        <fullName evidence="1">Uncharacterized protein</fullName>
    </submittedName>
</protein>
<keyword evidence="2" id="KW-1185">Reference proteome</keyword>
<accession>A0ABR1I4P3</accession>
<name>A0ABR1I4P3_9HYPO</name>
<gene>
    <name evidence="1" type="ORF">QQZ08_004955</name>
</gene>
<evidence type="ECO:0000313" key="1">
    <source>
        <dbReference type="EMBL" id="KAK7428517.1"/>
    </source>
</evidence>
<proteinExistence type="predicted"/>